<dbReference type="Pfam" id="PF01979">
    <property type="entry name" value="Amidohydro_1"/>
    <property type="match status" value="1"/>
</dbReference>
<accession>A0A9D2APK5</accession>
<dbReference type="PANTHER" id="PTHR43668:SF4">
    <property type="entry name" value="ALLANTOINASE"/>
    <property type="match status" value="1"/>
</dbReference>
<proteinExistence type="inferred from homology"/>
<evidence type="ECO:0000256" key="3">
    <source>
        <dbReference type="ARBA" id="ARBA00010286"/>
    </source>
</evidence>
<dbReference type="GO" id="GO:0004151">
    <property type="term" value="F:dihydroorotase activity"/>
    <property type="evidence" value="ECO:0007669"/>
    <property type="project" value="UniProtKB-EC"/>
</dbReference>
<evidence type="ECO:0000259" key="7">
    <source>
        <dbReference type="Pfam" id="PF01979"/>
    </source>
</evidence>
<evidence type="ECO:0000259" key="8">
    <source>
        <dbReference type="Pfam" id="PF12890"/>
    </source>
</evidence>
<dbReference type="Gene3D" id="2.30.40.10">
    <property type="entry name" value="Urease, subunit C, domain 1"/>
    <property type="match status" value="1"/>
</dbReference>
<dbReference type="PROSITE" id="PS00483">
    <property type="entry name" value="DIHYDROOROTASE_2"/>
    <property type="match status" value="1"/>
</dbReference>
<feature type="domain" description="Dihydroorotase catalytic" evidence="8">
    <location>
        <begin position="54"/>
        <end position="130"/>
    </location>
</feature>
<evidence type="ECO:0000256" key="4">
    <source>
        <dbReference type="ARBA" id="ARBA00022723"/>
    </source>
</evidence>
<reference evidence="9" key="1">
    <citation type="journal article" date="2021" name="PeerJ">
        <title>Extensive microbial diversity within the chicken gut microbiome revealed by metagenomics and culture.</title>
        <authorList>
            <person name="Gilroy R."/>
            <person name="Ravi A."/>
            <person name="Getino M."/>
            <person name="Pursley I."/>
            <person name="Horton D.L."/>
            <person name="Alikhan N.F."/>
            <person name="Baker D."/>
            <person name="Gharbi K."/>
            <person name="Hall N."/>
            <person name="Watson M."/>
            <person name="Adriaenssens E.M."/>
            <person name="Foster-Nyarko E."/>
            <person name="Jarju S."/>
            <person name="Secka A."/>
            <person name="Antonio M."/>
            <person name="Oren A."/>
            <person name="Chaudhuri R.R."/>
            <person name="La Ragione R."/>
            <person name="Hildebrand F."/>
            <person name="Pallen M.J."/>
        </authorList>
    </citation>
    <scope>NUCLEOTIDE SEQUENCE</scope>
    <source>
        <strain evidence="9">ChiHjej12B11-16260</strain>
    </source>
</reference>
<protein>
    <submittedName>
        <fullName evidence="9">Dihydroorotase</fullName>
        <ecNumber evidence="9">3.5.2.3</ecNumber>
    </submittedName>
</protein>
<dbReference type="InterPro" id="IPR050138">
    <property type="entry name" value="DHOase/Allantoinase_Hydrolase"/>
</dbReference>
<keyword evidence="4" id="KW-0479">Metal-binding</keyword>
<dbReference type="Pfam" id="PF12890">
    <property type="entry name" value="DHOase"/>
    <property type="match status" value="1"/>
</dbReference>
<dbReference type="GO" id="GO:0046872">
    <property type="term" value="F:metal ion binding"/>
    <property type="evidence" value="ECO:0007669"/>
    <property type="project" value="UniProtKB-KW"/>
</dbReference>
<feature type="domain" description="Amidohydrolase-related" evidence="7">
    <location>
        <begin position="289"/>
        <end position="428"/>
    </location>
</feature>
<dbReference type="NCBIfam" id="TIGR00857">
    <property type="entry name" value="pyrC_multi"/>
    <property type="match status" value="1"/>
</dbReference>
<dbReference type="CDD" id="cd01318">
    <property type="entry name" value="DHOase_IIb"/>
    <property type="match status" value="1"/>
</dbReference>
<comment type="function">
    <text evidence="2">Catalyzes the reversible cyclization of carbamoyl aspartate to dihydroorotate.</text>
</comment>
<evidence type="ECO:0000256" key="1">
    <source>
        <dbReference type="ARBA" id="ARBA00001947"/>
    </source>
</evidence>
<dbReference type="EC" id="3.5.2.3" evidence="9"/>
<dbReference type="Proteomes" id="UP000824246">
    <property type="component" value="Unassembled WGS sequence"/>
</dbReference>
<dbReference type="InterPro" id="IPR024403">
    <property type="entry name" value="DHOase_cat"/>
</dbReference>
<dbReference type="GO" id="GO:0004038">
    <property type="term" value="F:allantoinase activity"/>
    <property type="evidence" value="ECO:0007669"/>
    <property type="project" value="TreeGrafter"/>
</dbReference>
<name>A0A9D2APK5_9BACT</name>
<evidence type="ECO:0000256" key="5">
    <source>
        <dbReference type="ARBA" id="ARBA00022801"/>
    </source>
</evidence>
<gene>
    <name evidence="9" type="ORF">H9982_05090</name>
</gene>
<dbReference type="SUPFAM" id="SSF51556">
    <property type="entry name" value="Metallo-dependent hydrolases"/>
    <property type="match status" value="1"/>
</dbReference>
<keyword evidence="6" id="KW-0665">Pyrimidine biosynthesis</keyword>
<evidence type="ECO:0000256" key="6">
    <source>
        <dbReference type="ARBA" id="ARBA00022975"/>
    </source>
</evidence>
<comment type="similarity">
    <text evidence="3">Belongs to the metallo-dependent hydrolases superfamily. DHOase family. Class I DHOase subfamily.</text>
</comment>
<keyword evidence="5 9" id="KW-0378">Hydrolase</keyword>
<dbReference type="Gene3D" id="3.20.20.140">
    <property type="entry name" value="Metal-dependent hydrolases"/>
    <property type="match status" value="1"/>
</dbReference>
<organism evidence="9 10">
    <name type="scientific">Candidatus Barnesiella excrementipullorum</name>
    <dbReference type="NCBI Taxonomy" id="2838479"/>
    <lineage>
        <taxon>Bacteria</taxon>
        <taxon>Pseudomonadati</taxon>
        <taxon>Bacteroidota</taxon>
        <taxon>Bacteroidia</taxon>
        <taxon>Bacteroidales</taxon>
        <taxon>Barnesiellaceae</taxon>
        <taxon>Barnesiella</taxon>
    </lineage>
</organism>
<evidence type="ECO:0000313" key="9">
    <source>
        <dbReference type="EMBL" id="HIX45577.1"/>
    </source>
</evidence>
<dbReference type="EMBL" id="DXFB01000135">
    <property type="protein sequence ID" value="HIX45577.1"/>
    <property type="molecule type" value="Genomic_DNA"/>
</dbReference>
<dbReference type="GO" id="GO:0006145">
    <property type="term" value="P:purine nucleobase catabolic process"/>
    <property type="evidence" value="ECO:0007669"/>
    <property type="project" value="TreeGrafter"/>
</dbReference>
<evidence type="ECO:0000256" key="2">
    <source>
        <dbReference type="ARBA" id="ARBA00002368"/>
    </source>
</evidence>
<comment type="cofactor">
    <cofactor evidence="1">
        <name>Zn(2+)</name>
        <dbReference type="ChEBI" id="CHEBI:29105"/>
    </cofactor>
</comment>
<dbReference type="PANTHER" id="PTHR43668">
    <property type="entry name" value="ALLANTOINASE"/>
    <property type="match status" value="1"/>
</dbReference>
<dbReference type="InterPro" id="IPR002195">
    <property type="entry name" value="Dihydroorotase_CS"/>
</dbReference>
<comment type="caution">
    <text evidence="9">The sequence shown here is derived from an EMBL/GenBank/DDBJ whole genome shotgun (WGS) entry which is preliminary data.</text>
</comment>
<evidence type="ECO:0000313" key="10">
    <source>
        <dbReference type="Proteomes" id="UP000824246"/>
    </source>
</evidence>
<dbReference type="SUPFAM" id="SSF51338">
    <property type="entry name" value="Composite domain of metallo-dependent hydrolases"/>
    <property type="match status" value="1"/>
</dbReference>
<sequence>MRTIIYNGLIVNEQKEYTGYIVIKDERIEKVAEGKPEESLIADADEAIDATGCYILPGVIDDQVHFREPGLTHKADIASESRAAAAGGVTSYLEMPNTKPPTVTAEELAWKQHRAAETSVVNYAFYIGATNDNADLLCRLDYTHICGIKLFMGSSTGNMLVDNRHTLERIFAEAPVLIAAHCEQESIIQANRQYYTTLFGQELPIFFHPLIRSAEACYQSSATAVELAARHNARLHLLHLSTARELALLEDKPLQEKRITGEVCVHHLWFDDNDYAQYGNRIKWNPAIKTCGDRKALLAAVASHKLDVVATDHAPHLLSEKKGSCLQAASGGPLVQFSLQAMLELSGRGAFPLTTVVEKMSHAPALLFGIEHRGFLREGYYADIVIVAPQKRYTVTRDKIVSRCGWSPFEGHTFPSTVIRTIVNGTTVYDNGNINENYRGKLLSFLRD</sequence>
<dbReference type="InterPro" id="IPR011059">
    <property type="entry name" value="Metal-dep_hydrolase_composite"/>
</dbReference>
<dbReference type="NCBIfam" id="NF006688">
    <property type="entry name" value="PRK09236.1"/>
    <property type="match status" value="1"/>
</dbReference>
<dbReference type="GO" id="GO:0005737">
    <property type="term" value="C:cytoplasm"/>
    <property type="evidence" value="ECO:0007669"/>
    <property type="project" value="TreeGrafter"/>
</dbReference>
<dbReference type="InterPro" id="IPR032466">
    <property type="entry name" value="Metal_Hydrolase"/>
</dbReference>
<reference evidence="9" key="2">
    <citation type="submission" date="2021-04" db="EMBL/GenBank/DDBJ databases">
        <authorList>
            <person name="Gilroy R."/>
        </authorList>
    </citation>
    <scope>NUCLEOTIDE SEQUENCE</scope>
    <source>
        <strain evidence="9">ChiHjej12B11-16260</strain>
    </source>
</reference>
<dbReference type="InterPro" id="IPR006680">
    <property type="entry name" value="Amidohydro-rel"/>
</dbReference>
<dbReference type="AlphaFoldDB" id="A0A9D2APK5"/>